<proteinExistence type="predicted"/>
<feature type="domain" description="U-box" evidence="8">
    <location>
        <begin position="276"/>
        <end position="350"/>
    </location>
</feature>
<dbReference type="SMART" id="SM00504">
    <property type="entry name" value="Ubox"/>
    <property type="match status" value="1"/>
</dbReference>
<evidence type="ECO:0000256" key="4">
    <source>
        <dbReference type="ARBA" id="ARBA00022679"/>
    </source>
</evidence>
<dbReference type="FunFam" id="3.30.40.10:FF:000442">
    <property type="entry name" value="RING-type E3 ubiquitin transferase"/>
    <property type="match status" value="1"/>
</dbReference>
<evidence type="ECO:0000256" key="2">
    <source>
        <dbReference type="ARBA" id="ARBA00004906"/>
    </source>
</evidence>
<dbReference type="InterPro" id="IPR000225">
    <property type="entry name" value="Armadillo"/>
</dbReference>
<keyword evidence="5" id="KW-0677">Repeat</keyword>
<dbReference type="Pfam" id="PF25368">
    <property type="entry name" value="PUB10_N"/>
    <property type="match status" value="1"/>
</dbReference>
<sequence>MIQTQNVSTRRIMTFPAIHPCEEIRPSTLLNSLISLARQICNYRSNFFASNKRNAHESIRQIGVILTFLEEIREWDSDLPGSVVLGFSELHLVFQKVRFLLEDCNREGSRVWMLMNSERVANQFRFFSRAIATALDVLPITVIDVPVDIKDHVDLVTRQARKTRFEPESDDKRVGSAVRSVLSGFERGVVPDMGDLKWVLVNLGIRNWSSCNKEAMFLDSEIELESSNDEKEELGLLSSLMGFVCYCRCVVFGVVDCDPNRKQSNGDCRSQVLNGINSDDLRCPISLEMMIDPVTVASGQTYDRSSITKWFRAGNSTCPKTGEKLKNMEMVPNSALKGLIKLYCSEKGISFVDSCHRNRHVKKAVSADSLAFEKAMNMVADFVSVTLVVGTGIEQNKAAYEARLLSKTSVFNRSCLVEAGVIPPLLNLLLSTDSLSQENSTAALLNLSKNSKGRATIVQEGGLEILISVLKKGVSSEARQYAAGTIFYLASVEEYRVLIGNITEAIPALTELIRNGASRGKKNALVAIYGLLAHPGNHKGVLEAGTVHVLTNLLKSSDTEDDLVTDSLAILATLAEKSDGTAAVLHHGGLNSIIEILSSISSRTGKEYCVSLLLALCRNGGKEVVALLANSPSLMGSLYSLLSEGTSRASKKAGALIRVLHEFYERRSSGLMASPALSQERSVHVW</sequence>
<reference evidence="11 12" key="1">
    <citation type="journal article" date="2020" name="bioRxiv">
        <title>Sequence and annotation of 42 cannabis genomes reveals extensive copy number variation in cannabinoid synthesis and pathogen resistance genes.</title>
        <authorList>
            <person name="Mckernan K.J."/>
            <person name="Helbert Y."/>
            <person name="Kane L.T."/>
            <person name="Ebling H."/>
            <person name="Zhang L."/>
            <person name="Liu B."/>
            <person name="Eaton Z."/>
            <person name="Mclaughlin S."/>
            <person name="Kingan S."/>
            <person name="Baybayan P."/>
            <person name="Concepcion G."/>
            <person name="Jordan M."/>
            <person name="Riva A."/>
            <person name="Barbazuk W."/>
            <person name="Harkins T."/>
        </authorList>
    </citation>
    <scope>NUCLEOTIDE SEQUENCE [LARGE SCALE GENOMIC DNA]</scope>
    <source>
        <strain evidence="11 12">cv. Jamaican Lion 4</strain>
        <strain evidence="10">Father</strain>
        <strain evidence="9">Mother</strain>
        <tissue evidence="10">Leaf</tissue>
    </source>
</reference>
<dbReference type="Pfam" id="PF04564">
    <property type="entry name" value="U-box"/>
    <property type="match status" value="1"/>
</dbReference>
<dbReference type="SUPFAM" id="SSF48371">
    <property type="entry name" value="ARM repeat"/>
    <property type="match status" value="1"/>
</dbReference>
<dbReference type="InterPro" id="IPR058678">
    <property type="entry name" value="ARM_PUB"/>
</dbReference>
<evidence type="ECO:0000313" key="10">
    <source>
        <dbReference type="EMBL" id="KAF4395493.1"/>
    </source>
</evidence>
<dbReference type="Gene3D" id="3.30.40.10">
    <property type="entry name" value="Zinc/RING finger domain, C3HC4 (zinc finger)"/>
    <property type="match status" value="1"/>
</dbReference>
<dbReference type="InterPro" id="IPR045210">
    <property type="entry name" value="RING-Ubox_PUB"/>
</dbReference>
<dbReference type="InterPro" id="IPR016024">
    <property type="entry name" value="ARM-type_fold"/>
</dbReference>
<dbReference type="PROSITE" id="PS51698">
    <property type="entry name" value="U_BOX"/>
    <property type="match status" value="1"/>
</dbReference>
<evidence type="ECO:0000256" key="5">
    <source>
        <dbReference type="ARBA" id="ARBA00022737"/>
    </source>
</evidence>
<feature type="repeat" description="ARM" evidence="7">
    <location>
        <begin position="420"/>
        <end position="462"/>
    </location>
</feature>
<comment type="pathway">
    <text evidence="2">Protein modification; protein ubiquitination.</text>
</comment>
<evidence type="ECO:0000256" key="6">
    <source>
        <dbReference type="ARBA" id="ARBA00022786"/>
    </source>
</evidence>
<dbReference type="UniPathway" id="UPA00143"/>
<keyword evidence="12" id="KW-1185">Reference proteome</keyword>
<dbReference type="SMART" id="SM00185">
    <property type="entry name" value="ARM"/>
    <property type="match status" value="4"/>
</dbReference>
<dbReference type="EC" id="2.3.2.27" evidence="3"/>
<evidence type="ECO:0000256" key="3">
    <source>
        <dbReference type="ARBA" id="ARBA00012483"/>
    </source>
</evidence>
<dbReference type="GO" id="GO:0016567">
    <property type="term" value="P:protein ubiquitination"/>
    <property type="evidence" value="ECO:0007669"/>
    <property type="project" value="UniProtKB-UniPathway"/>
</dbReference>
<keyword evidence="6" id="KW-0833">Ubl conjugation pathway</keyword>
<dbReference type="InterPro" id="IPR003613">
    <property type="entry name" value="Ubox_domain"/>
</dbReference>
<dbReference type="PROSITE" id="PS50176">
    <property type="entry name" value="ARM_REPEAT"/>
    <property type="match status" value="2"/>
</dbReference>
<accession>A0A7J6HJR0</accession>
<dbReference type="AlphaFoldDB" id="A0A7J6HJR0"/>
<dbReference type="Pfam" id="PF25598">
    <property type="entry name" value="ARM_PUB"/>
    <property type="match status" value="1"/>
</dbReference>
<dbReference type="InterPro" id="IPR013083">
    <property type="entry name" value="Znf_RING/FYVE/PHD"/>
</dbReference>
<dbReference type="PANTHER" id="PTHR23315:SF307">
    <property type="entry name" value="U-BOX DOMAIN-CONTAINING PROTEIN 19"/>
    <property type="match status" value="1"/>
</dbReference>
<dbReference type="Proteomes" id="UP000525078">
    <property type="component" value="Unassembled WGS sequence"/>
</dbReference>
<dbReference type="GO" id="GO:0010029">
    <property type="term" value="P:regulation of seed germination"/>
    <property type="evidence" value="ECO:0007669"/>
    <property type="project" value="UniProtKB-ARBA"/>
</dbReference>
<evidence type="ECO:0000313" key="11">
    <source>
        <dbReference type="Proteomes" id="UP000525078"/>
    </source>
</evidence>
<dbReference type="InterPro" id="IPR011989">
    <property type="entry name" value="ARM-like"/>
</dbReference>
<dbReference type="GO" id="GO:0061630">
    <property type="term" value="F:ubiquitin protein ligase activity"/>
    <property type="evidence" value="ECO:0007669"/>
    <property type="project" value="UniProtKB-EC"/>
</dbReference>
<feature type="repeat" description="ARM" evidence="7">
    <location>
        <begin position="545"/>
        <end position="589"/>
    </location>
</feature>
<evidence type="ECO:0000313" key="9">
    <source>
        <dbReference type="EMBL" id="KAF4355506.1"/>
    </source>
</evidence>
<dbReference type="CDD" id="cd16664">
    <property type="entry name" value="RING-Ubox_PUB"/>
    <property type="match status" value="1"/>
</dbReference>
<evidence type="ECO:0000256" key="1">
    <source>
        <dbReference type="ARBA" id="ARBA00000900"/>
    </source>
</evidence>
<organism evidence="10 12">
    <name type="scientific">Cannabis sativa</name>
    <name type="common">Hemp</name>
    <name type="synonym">Marijuana</name>
    <dbReference type="NCBI Taxonomy" id="3483"/>
    <lineage>
        <taxon>Eukaryota</taxon>
        <taxon>Viridiplantae</taxon>
        <taxon>Streptophyta</taxon>
        <taxon>Embryophyta</taxon>
        <taxon>Tracheophyta</taxon>
        <taxon>Spermatophyta</taxon>
        <taxon>Magnoliopsida</taxon>
        <taxon>eudicotyledons</taxon>
        <taxon>Gunneridae</taxon>
        <taxon>Pentapetalae</taxon>
        <taxon>rosids</taxon>
        <taxon>fabids</taxon>
        <taxon>Rosales</taxon>
        <taxon>Cannabaceae</taxon>
        <taxon>Cannabis</taxon>
    </lineage>
</organism>
<dbReference type="SUPFAM" id="SSF57850">
    <property type="entry name" value="RING/U-box"/>
    <property type="match status" value="1"/>
</dbReference>
<keyword evidence="4" id="KW-0808">Transferase</keyword>
<gene>
    <name evidence="9" type="ORF">F8388_015260</name>
    <name evidence="10" type="ORF">G4B88_010957</name>
</gene>
<dbReference type="EMBL" id="JAATIQ010000040">
    <property type="protein sequence ID" value="KAF4395493.1"/>
    <property type="molecule type" value="Genomic_DNA"/>
</dbReference>
<evidence type="ECO:0000256" key="7">
    <source>
        <dbReference type="PROSITE-ProRule" id="PRU00259"/>
    </source>
</evidence>
<dbReference type="Gene3D" id="1.25.10.10">
    <property type="entry name" value="Leucine-rich Repeat Variant"/>
    <property type="match status" value="1"/>
</dbReference>
<dbReference type="FunFam" id="1.25.10.10:FF:000485">
    <property type="entry name" value="RING-type E3 ubiquitin transferase"/>
    <property type="match status" value="1"/>
</dbReference>
<dbReference type="InterPro" id="IPR057623">
    <property type="entry name" value="PUB12-19-like_N"/>
</dbReference>
<name>A0A7J6HJR0_CANSA</name>
<evidence type="ECO:0000259" key="8">
    <source>
        <dbReference type="PROSITE" id="PS51698"/>
    </source>
</evidence>
<comment type="caution">
    <text evidence="10">The sequence shown here is derived from an EMBL/GenBank/DDBJ whole genome shotgun (WGS) entry which is preliminary data.</text>
</comment>
<comment type="catalytic activity">
    <reaction evidence="1">
        <text>S-ubiquitinyl-[E2 ubiquitin-conjugating enzyme]-L-cysteine + [acceptor protein]-L-lysine = [E2 ubiquitin-conjugating enzyme]-L-cysteine + N(6)-ubiquitinyl-[acceptor protein]-L-lysine.</text>
        <dbReference type="EC" id="2.3.2.27"/>
    </reaction>
</comment>
<protein>
    <recommendedName>
        <fullName evidence="3">RING-type E3 ubiquitin transferase</fullName>
        <ecNumber evidence="3">2.3.2.27</ecNumber>
    </recommendedName>
</protein>
<dbReference type="PANTHER" id="PTHR23315">
    <property type="entry name" value="U BOX DOMAIN-CONTAINING"/>
    <property type="match status" value="1"/>
</dbReference>
<evidence type="ECO:0000313" key="12">
    <source>
        <dbReference type="Proteomes" id="UP000583929"/>
    </source>
</evidence>
<dbReference type="Proteomes" id="UP000583929">
    <property type="component" value="Unassembled WGS sequence"/>
</dbReference>
<dbReference type="EMBL" id="JAATIP010000265">
    <property type="protein sequence ID" value="KAF4355506.1"/>
    <property type="molecule type" value="Genomic_DNA"/>
</dbReference>